<accession>A0ABQ0DAU7</accession>
<dbReference type="Proteomes" id="UP001628156">
    <property type="component" value="Unassembled WGS sequence"/>
</dbReference>
<gene>
    <name evidence="1" type="ORF">ENUP19_0047G0029</name>
</gene>
<sequence>MILYAAVSLGLVNEEDFKGDTGLLVYSLKDWVFASIDSILNDFESGKVDISSLNQHDKLMFTLTILGTCFSSLSETSTDINRKIRCLKIYKEWLTTPNSPSLIQNNCKYVKMILGHISLLFSPENRCCSDIGMLKTGMLEGIEVMKAFIINHITKPTSLFKNNNERNDSISTIIGIIIGIIFVNYQKQFTEPLKELKIIIKLLTRMLLSCIIENGVDNIIYKKFIKFCPEFLNNKEYREVFNSYIKTIQGVILKNPGMKNVIIDNEGYSNRTDSKTIRVIWITLLSCIQQPQLPKYIQEMNDVEIMEFKNMIESLNECNRTLFIEANTSRTMTVKTIHKLYSPLFFYTQTLFSKNDKSIVGNDVYVKNNSTMISFYTCNIKYVVSDREVFSGMIHYLLQGLKNKNNDIVIRLLQNISDGIECVGVRERLCYETLIEVFQTILDRMIDIVQKSNRAEDLKSVLCVLGSLKFYHPKLVTIKDKRIGELVETYYILIMKLMTKYTNEPIQQDQYFNVIGTYIEDFCSIQRREMAQILIQFIIAMNDHEGLVHKMIEESIKMKKIFESKWNSLLNVLSIVCTTLYVIEMDPNKKLGEFIEKVVQCITPIISKLQSLLTRGLMIKYLHLLITLVTLTPEVATKHFTEMTKLFTGITSCNCTRDEIDNMYKYYLYYFCKAGNMGVGENEKELIKKVDIEQVRVFGSKDRLITIIDQMDGSAQCVIRNWTGIHSIKIRGSFLEKKEIEGSWERKELFIKGIENGEVPQTIKKYIEKKHIEVIKKDQMVINIKKMEEHKSEPEKRWNNSMISANIYNMIGQKEDKCILFEKEELNKFYKEEPTTLKLNIKCRIVNKKFNEIMKGMKEGEEKEKEKEVFDEMLGTKIIIRENDFYGIKRVGLAEFEYSNKKGDCVIYINTEKEGKVDETYSIVIKQVVGGIYTAIIEKTGNNEYIQTGYKHPYSIISSVERELTNLVIENNTDILFINTKQFKVVPEADLSRGINAMEGSILSREFAKSINEK</sequence>
<protein>
    <recommendedName>
        <fullName evidence="3">Rap/Ran GTPase-activating protein</fullName>
    </recommendedName>
</protein>
<evidence type="ECO:0000313" key="1">
    <source>
        <dbReference type="EMBL" id="GAB1219970.1"/>
    </source>
</evidence>
<name>A0ABQ0DAU7_9EUKA</name>
<reference evidence="1 2" key="1">
    <citation type="journal article" date="2019" name="PLoS Negl. Trop. Dis.">
        <title>Whole genome sequencing of Entamoeba nuttalli reveals mammalian host-related molecular signatures and a novel octapeptide-repeat surface protein.</title>
        <authorList>
            <person name="Tanaka M."/>
            <person name="Makiuchi T."/>
            <person name="Komiyama T."/>
            <person name="Shiina T."/>
            <person name="Osaki K."/>
            <person name="Tachibana H."/>
        </authorList>
    </citation>
    <scope>NUCLEOTIDE SEQUENCE [LARGE SCALE GENOMIC DNA]</scope>
    <source>
        <strain evidence="1 2">P19-061405</strain>
    </source>
</reference>
<keyword evidence="2" id="KW-1185">Reference proteome</keyword>
<evidence type="ECO:0008006" key="3">
    <source>
        <dbReference type="Google" id="ProtNLM"/>
    </source>
</evidence>
<evidence type="ECO:0000313" key="2">
    <source>
        <dbReference type="Proteomes" id="UP001628156"/>
    </source>
</evidence>
<dbReference type="EMBL" id="BAAFRS010000047">
    <property type="protein sequence ID" value="GAB1219970.1"/>
    <property type="molecule type" value="Genomic_DNA"/>
</dbReference>
<proteinExistence type="predicted"/>
<comment type="caution">
    <text evidence="1">The sequence shown here is derived from an EMBL/GenBank/DDBJ whole genome shotgun (WGS) entry which is preliminary data.</text>
</comment>
<organism evidence="1 2">
    <name type="scientific">Entamoeba nuttalli</name>
    <dbReference type="NCBI Taxonomy" id="412467"/>
    <lineage>
        <taxon>Eukaryota</taxon>
        <taxon>Amoebozoa</taxon>
        <taxon>Evosea</taxon>
        <taxon>Archamoebae</taxon>
        <taxon>Mastigamoebida</taxon>
        <taxon>Entamoebidae</taxon>
        <taxon>Entamoeba</taxon>
    </lineage>
</organism>